<dbReference type="InterPro" id="IPR016084">
    <property type="entry name" value="Haem_Oase-like_multi-hlx"/>
</dbReference>
<name>A0A2K8UJJ6_9GAMM</name>
<dbReference type="Pfam" id="PF11251">
    <property type="entry name" value="DUF3050"/>
    <property type="match status" value="1"/>
</dbReference>
<accession>A0A2K8UJJ6</accession>
<proteinExistence type="predicted"/>
<keyword evidence="1" id="KW-0614">Plasmid</keyword>
<dbReference type="SUPFAM" id="SSF48613">
    <property type="entry name" value="Heme oxygenase-like"/>
    <property type="match status" value="1"/>
</dbReference>
<evidence type="ECO:0008006" key="3">
    <source>
        <dbReference type="Google" id="ProtNLM"/>
    </source>
</evidence>
<evidence type="ECO:0000313" key="2">
    <source>
        <dbReference type="Proteomes" id="UP000232638"/>
    </source>
</evidence>
<dbReference type="Gene3D" id="1.20.910.10">
    <property type="entry name" value="Heme oxygenase-like"/>
    <property type="match status" value="1"/>
</dbReference>
<gene>
    <name evidence="1" type="ORF">THSYN_31940</name>
</gene>
<protein>
    <recommendedName>
        <fullName evidence="3">Mangotoxin biosynthesis-involved protein MgoB</fullName>
    </recommendedName>
</protein>
<reference evidence="1 2" key="1">
    <citation type="submission" date="2017-03" db="EMBL/GenBank/DDBJ databases">
        <title>Complete genome sequence of Candidatus 'Thiodictyon syntrophicum' sp. nov. strain Cad16T, a photolithoautotroph purple sulfur bacterium isolated from an alpine meromictic lake.</title>
        <authorList>
            <person name="Luedin S.M."/>
            <person name="Pothier J.F."/>
            <person name="Danza F."/>
            <person name="Storelli N."/>
            <person name="Wittwer M."/>
            <person name="Tonolla M."/>
        </authorList>
    </citation>
    <scope>NUCLEOTIDE SEQUENCE [LARGE SCALE GENOMIC DNA]</scope>
    <source>
        <strain evidence="1 2">Cad16T</strain>
        <plasmid evidence="2">Plasmid pts485</plasmid>
    </source>
</reference>
<dbReference type="OrthoDB" id="9791270at2"/>
<dbReference type="AlphaFoldDB" id="A0A2K8UJJ6"/>
<geneLocation type="plasmid" evidence="2">
    <name>pts485</name>
</geneLocation>
<keyword evidence="2" id="KW-1185">Reference proteome</keyword>
<organism evidence="1 2">
    <name type="scientific">Candidatus Thiodictyon syntrophicum</name>
    <dbReference type="NCBI Taxonomy" id="1166950"/>
    <lineage>
        <taxon>Bacteria</taxon>
        <taxon>Pseudomonadati</taxon>
        <taxon>Pseudomonadota</taxon>
        <taxon>Gammaproteobacteria</taxon>
        <taxon>Chromatiales</taxon>
        <taxon>Chromatiaceae</taxon>
        <taxon>Thiodictyon</taxon>
    </lineage>
</organism>
<sequence>MINLQDPVLDSELHALRAGLQRHPLFAAIREPADLRQFMQVHVFAVWDFMSLAKRLQRDLTALSLPWLPPTNAEAARLINEIILAEESDVGPDGEAASHLDLYLGAMAEVGADTAPFSQFIAAQQRGVHWSQALESPAIPAVARDFVRSTLNTAINGSTLQTMASFFYGRESIIPEMFQGLLDHWGLSAESAPRFVYYLRRHIQLDAEAHGPAAARLLSAIAGEQSDALLSARAAAREALSARHQLWDGTLLALRVPSVSSRAPTRPVAYA</sequence>
<dbReference type="KEGG" id="tsy:THSYN_31940"/>
<dbReference type="Proteomes" id="UP000232638">
    <property type="component" value="Plasmid pTs485"/>
</dbReference>
<dbReference type="EMBL" id="CP020372">
    <property type="protein sequence ID" value="AUB85718.1"/>
    <property type="molecule type" value="Genomic_DNA"/>
</dbReference>
<evidence type="ECO:0000313" key="1">
    <source>
        <dbReference type="EMBL" id="AUB85718.1"/>
    </source>
</evidence>
<dbReference type="InterPro" id="IPR024423">
    <property type="entry name" value="DUF3050"/>
</dbReference>